<dbReference type="AlphaFoldDB" id="A0A7C4KHG6"/>
<comment type="caution">
    <text evidence="11">The sequence shown here is derived from an EMBL/GenBank/DDBJ whole genome shotgun (WGS) entry which is preliminary data.</text>
</comment>
<evidence type="ECO:0000313" key="11">
    <source>
        <dbReference type="EMBL" id="HGS20617.1"/>
    </source>
</evidence>
<organism evidence="11">
    <name type="scientific">Anaerolinea thermolimosa</name>
    <dbReference type="NCBI Taxonomy" id="229919"/>
    <lineage>
        <taxon>Bacteria</taxon>
        <taxon>Bacillati</taxon>
        <taxon>Chloroflexota</taxon>
        <taxon>Anaerolineae</taxon>
        <taxon>Anaerolineales</taxon>
        <taxon>Anaerolineaceae</taxon>
        <taxon>Anaerolinea</taxon>
    </lineage>
</organism>
<sequence length="132" mass="14750">MNVMMNNQPTPGKALRWFDPRHRQPGTWAFILNRITALGLTLYLALHLIMLGKLAQGPEAYDSFIALAKTPWVKFGELLVISAGLIHGLNGIRIALTSFGIGVTVQRQLFWSFLTLALIGSAIFGYFMFFVH</sequence>
<dbReference type="InterPro" id="IPR000701">
    <property type="entry name" value="SuccDH_FuR_B_TM-su"/>
</dbReference>
<evidence type="ECO:0000256" key="3">
    <source>
        <dbReference type="ARBA" id="ARBA00007244"/>
    </source>
</evidence>
<evidence type="ECO:0000256" key="1">
    <source>
        <dbReference type="ARBA" id="ARBA00001971"/>
    </source>
</evidence>
<name>A0A7C4KHG6_9CHLR</name>
<comment type="cofactor">
    <cofactor evidence="1">
        <name>heme</name>
        <dbReference type="ChEBI" id="CHEBI:30413"/>
    </cofactor>
</comment>
<evidence type="ECO:0000256" key="9">
    <source>
        <dbReference type="ARBA" id="ARBA00023136"/>
    </source>
</evidence>
<dbReference type="GO" id="GO:0046872">
    <property type="term" value="F:metal ion binding"/>
    <property type="evidence" value="ECO:0007669"/>
    <property type="project" value="UniProtKB-KW"/>
</dbReference>
<accession>A0A7C4KHG6</accession>
<dbReference type="GO" id="GO:0006099">
    <property type="term" value="P:tricarboxylic acid cycle"/>
    <property type="evidence" value="ECO:0007669"/>
    <property type="project" value="InterPro"/>
</dbReference>
<dbReference type="GO" id="GO:0016020">
    <property type="term" value="C:membrane"/>
    <property type="evidence" value="ECO:0007669"/>
    <property type="project" value="UniProtKB-SubCell"/>
</dbReference>
<proteinExistence type="inferred from homology"/>
<evidence type="ECO:0000256" key="8">
    <source>
        <dbReference type="ARBA" id="ARBA00023004"/>
    </source>
</evidence>
<keyword evidence="7 10" id="KW-1133">Transmembrane helix</keyword>
<keyword evidence="5 10" id="KW-0812">Transmembrane</keyword>
<dbReference type="GO" id="GO:0009055">
    <property type="term" value="F:electron transfer activity"/>
    <property type="evidence" value="ECO:0007669"/>
    <property type="project" value="InterPro"/>
</dbReference>
<keyword evidence="9 10" id="KW-0472">Membrane</keyword>
<evidence type="ECO:0000256" key="10">
    <source>
        <dbReference type="SAM" id="Phobius"/>
    </source>
</evidence>
<evidence type="ECO:0000256" key="5">
    <source>
        <dbReference type="ARBA" id="ARBA00022692"/>
    </source>
</evidence>
<dbReference type="InterPro" id="IPR014314">
    <property type="entry name" value="Succ_DH_cytb556"/>
</dbReference>
<dbReference type="EMBL" id="DSYK01000103">
    <property type="protein sequence ID" value="HGS20617.1"/>
    <property type="molecule type" value="Genomic_DNA"/>
</dbReference>
<dbReference type="PANTHER" id="PTHR41910:SF1">
    <property type="entry name" value="SUCCINATE DEHYDROGENASE HYDROPHOBIC MEMBRANE ANCHOR SUBUNIT"/>
    <property type="match status" value="1"/>
</dbReference>
<evidence type="ECO:0000256" key="7">
    <source>
        <dbReference type="ARBA" id="ARBA00022989"/>
    </source>
</evidence>
<gene>
    <name evidence="11" type="primary">sdhC</name>
    <name evidence="11" type="ORF">ENT37_01980</name>
</gene>
<dbReference type="InterPro" id="IPR039023">
    <property type="entry name" value="SdhC_prok"/>
</dbReference>
<keyword evidence="6" id="KW-0479">Metal-binding</keyword>
<dbReference type="NCBIfam" id="TIGR02970">
    <property type="entry name" value="succ_dehyd_cytB"/>
    <property type="match status" value="1"/>
</dbReference>
<evidence type="ECO:0000256" key="6">
    <source>
        <dbReference type="ARBA" id="ARBA00022723"/>
    </source>
</evidence>
<dbReference type="Gene3D" id="1.20.1300.10">
    <property type="entry name" value="Fumarate reductase/succinate dehydrogenase, transmembrane subunit"/>
    <property type="match status" value="1"/>
</dbReference>
<protein>
    <submittedName>
        <fullName evidence="11">Succinate dehydrogenase, cytochrome b556 subunit</fullName>
    </submittedName>
</protein>
<reference evidence="11" key="1">
    <citation type="journal article" date="2020" name="mSystems">
        <title>Genome- and Community-Level Interaction Insights into Carbon Utilization and Element Cycling Functions of Hydrothermarchaeota in Hydrothermal Sediment.</title>
        <authorList>
            <person name="Zhou Z."/>
            <person name="Liu Y."/>
            <person name="Xu W."/>
            <person name="Pan J."/>
            <person name="Luo Z.H."/>
            <person name="Li M."/>
        </authorList>
    </citation>
    <scope>NUCLEOTIDE SEQUENCE [LARGE SCALE GENOMIC DNA]</scope>
    <source>
        <strain evidence="11">SpSt-573</strain>
    </source>
</reference>
<feature type="transmembrane region" description="Helical" evidence="10">
    <location>
        <begin position="28"/>
        <end position="51"/>
    </location>
</feature>
<comment type="similarity">
    <text evidence="3">Belongs to the cytochrome b560 family.</text>
</comment>
<dbReference type="Pfam" id="PF01127">
    <property type="entry name" value="Sdh_cyt"/>
    <property type="match status" value="1"/>
</dbReference>
<dbReference type="PANTHER" id="PTHR41910">
    <property type="entry name" value="SUCCINATE DEHYDROGENASE 2 MEMBRANE SUBUNIT SDHC"/>
    <property type="match status" value="1"/>
</dbReference>
<evidence type="ECO:0000256" key="4">
    <source>
        <dbReference type="ARBA" id="ARBA00022617"/>
    </source>
</evidence>
<dbReference type="InterPro" id="IPR034804">
    <property type="entry name" value="SQR/QFR_C/D"/>
</dbReference>
<dbReference type="SUPFAM" id="SSF81343">
    <property type="entry name" value="Fumarate reductase respiratory complex transmembrane subunits"/>
    <property type="match status" value="1"/>
</dbReference>
<comment type="subcellular location">
    <subcellularLocation>
        <location evidence="2">Membrane</location>
    </subcellularLocation>
</comment>
<keyword evidence="4" id="KW-0349">Heme</keyword>
<keyword evidence="8" id="KW-0408">Iron</keyword>
<evidence type="ECO:0000256" key="2">
    <source>
        <dbReference type="ARBA" id="ARBA00004370"/>
    </source>
</evidence>
<feature type="transmembrane region" description="Helical" evidence="10">
    <location>
        <begin position="109"/>
        <end position="131"/>
    </location>
</feature>